<keyword evidence="2 6" id="KW-0645">Protease</keyword>
<dbReference type="OrthoDB" id="285308at2759"/>
<dbReference type="GO" id="GO:0004222">
    <property type="term" value="F:metalloendopeptidase activity"/>
    <property type="evidence" value="ECO:0007669"/>
    <property type="project" value="InterPro"/>
</dbReference>
<reference evidence="8 9" key="1">
    <citation type="submission" date="2019-04" db="EMBL/GenBank/DDBJ databases">
        <authorList>
            <consortium name="Wellcome Sanger Institute Data Sharing"/>
        </authorList>
    </citation>
    <scope>NUCLEOTIDE SEQUENCE [LARGE SCALE GENOMIC DNA]</scope>
</reference>
<evidence type="ECO:0000256" key="6">
    <source>
        <dbReference type="RuleBase" id="RU364057"/>
    </source>
</evidence>
<evidence type="ECO:0000256" key="2">
    <source>
        <dbReference type="ARBA" id="ARBA00022670"/>
    </source>
</evidence>
<keyword evidence="3 6" id="KW-0479">Metal-binding</keyword>
<organism evidence="8 9">
    <name type="scientific">Scleropages formosus</name>
    <name type="common">Asian bonytongue</name>
    <name type="synonym">Osteoglossum formosum</name>
    <dbReference type="NCBI Taxonomy" id="113540"/>
    <lineage>
        <taxon>Eukaryota</taxon>
        <taxon>Metazoa</taxon>
        <taxon>Chordata</taxon>
        <taxon>Craniata</taxon>
        <taxon>Vertebrata</taxon>
        <taxon>Euteleostomi</taxon>
        <taxon>Actinopterygii</taxon>
        <taxon>Neopterygii</taxon>
        <taxon>Teleostei</taxon>
        <taxon>Osteoglossocephala</taxon>
        <taxon>Osteoglossomorpha</taxon>
        <taxon>Osteoglossiformes</taxon>
        <taxon>Osteoglossidae</taxon>
        <taxon>Scleropages</taxon>
    </lineage>
</organism>
<evidence type="ECO:0000313" key="8">
    <source>
        <dbReference type="Ensembl" id="ENSSFOP00015057451.1"/>
    </source>
</evidence>
<dbReference type="AlphaFoldDB" id="A0A8C9TRF6"/>
<dbReference type="GO" id="GO:0005739">
    <property type="term" value="C:mitochondrion"/>
    <property type="evidence" value="ECO:0007669"/>
    <property type="project" value="GOC"/>
</dbReference>
<dbReference type="GeneTree" id="ENSGT00390000010948"/>
<evidence type="ECO:0000256" key="1">
    <source>
        <dbReference type="ARBA" id="ARBA00009915"/>
    </source>
</evidence>
<dbReference type="Ensembl" id="ENSSFOT00015052931.1">
    <property type="protein sequence ID" value="ENSSFOP00015057451.1"/>
    <property type="gene ID" value="ENSSFOG00015032674.1"/>
</dbReference>
<protein>
    <recommendedName>
        <fullName evidence="6">Mitochondrial inner membrane protease ATP23</fullName>
        <ecNumber evidence="6">3.4.24.-</ecNumber>
    </recommendedName>
</protein>
<dbReference type="PANTHER" id="PTHR21711:SF0">
    <property type="entry name" value="MITOCHONDRIAL INNER MEMBRANE PROTEASE ATP23 HOMOLOG"/>
    <property type="match status" value="1"/>
</dbReference>
<reference evidence="8" key="3">
    <citation type="submission" date="2025-09" db="UniProtKB">
        <authorList>
            <consortium name="Ensembl"/>
        </authorList>
    </citation>
    <scope>IDENTIFICATION</scope>
</reference>
<dbReference type="GO" id="GO:0033615">
    <property type="term" value="P:mitochondrial proton-transporting ATP synthase complex assembly"/>
    <property type="evidence" value="ECO:0007669"/>
    <property type="project" value="TreeGrafter"/>
</dbReference>
<keyword evidence="9" id="KW-1185">Reference proteome</keyword>
<feature type="region of interest" description="Disordered" evidence="7">
    <location>
        <begin position="1"/>
        <end position="26"/>
    </location>
</feature>
<dbReference type="PANTHER" id="PTHR21711">
    <property type="entry name" value="MITOCHONDRIAL INNER MEMBRANE PROTEASE"/>
    <property type="match status" value="1"/>
</dbReference>
<accession>A0A8C9TRF6</accession>
<evidence type="ECO:0000256" key="5">
    <source>
        <dbReference type="ARBA" id="ARBA00023049"/>
    </source>
</evidence>
<sequence length="247" mass="28236">SSRTGVKEDTVSHRGEQQRSDEDYGYGLFPKRKEAKYKKGSVGESLFTFHNKCQLMLHFALETSPYAKFLLGVMKQSGCTAYQDRHFSCEDCDGTVSGGFDAATSQIVLCQNNVHRQSHMNRVVTHELIHAFDHCRAHVDWFNNLKHLACSEIRAANLSGDCSFGNELSRFNFGFKRHHQECVRDRALRSVLAVRKVTPEEAKKVVDEVFDSCFNDLAPFGRIPHSKNDVKFASRDFQNRDRYYGNL</sequence>
<keyword evidence="4 6" id="KW-0378">Hydrolase</keyword>
<comment type="similarity">
    <text evidence="1 6">Belongs to the peptidase M76 family.</text>
</comment>
<dbReference type="GO" id="GO:0046872">
    <property type="term" value="F:metal ion binding"/>
    <property type="evidence" value="ECO:0007669"/>
    <property type="project" value="UniProtKB-KW"/>
</dbReference>
<dbReference type="EC" id="3.4.24.-" evidence="6"/>
<reference evidence="8" key="2">
    <citation type="submission" date="2025-08" db="UniProtKB">
        <authorList>
            <consortium name="Ensembl"/>
        </authorList>
    </citation>
    <scope>IDENTIFICATION</scope>
</reference>
<gene>
    <name evidence="8" type="primary">ATP23</name>
    <name evidence="8" type="synonym">LOC114910591</name>
</gene>
<name>A0A8C9TRF6_SCLFO</name>
<dbReference type="InterPro" id="IPR019165">
    <property type="entry name" value="Peptidase_M76_ATP23"/>
</dbReference>
<evidence type="ECO:0000256" key="3">
    <source>
        <dbReference type="ARBA" id="ARBA00022723"/>
    </source>
</evidence>
<feature type="compositionally biased region" description="Basic and acidic residues" evidence="7">
    <location>
        <begin position="1"/>
        <end position="22"/>
    </location>
</feature>
<evidence type="ECO:0000256" key="7">
    <source>
        <dbReference type="SAM" id="MobiDB-lite"/>
    </source>
</evidence>
<dbReference type="Pfam" id="PF09768">
    <property type="entry name" value="Peptidase_M76"/>
    <property type="match status" value="1"/>
</dbReference>
<proteinExistence type="inferred from homology"/>
<evidence type="ECO:0000313" key="9">
    <source>
        <dbReference type="Proteomes" id="UP000694397"/>
    </source>
</evidence>
<evidence type="ECO:0000256" key="4">
    <source>
        <dbReference type="ARBA" id="ARBA00022801"/>
    </source>
</evidence>
<dbReference type="GO" id="GO:0034982">
    <property type="term" value="P:mitochondrial protein processing"/>
    <property type="evidence" value="ECO:0007669"/>
    <property type="project" value="TreeGrafter"/>
</dbReference>
<dbReference type="Proteomes" id="UP000694397">
    <property type="component" value="Chromosome 5"/>
</dbReference>
<keyword evidence="5 6" id="KW-0482">Metalloprotease</keyword>